<evidence type="ECO:0000259" key="4">
    <source>
        <dbReference type="Pfam" id="PF16041"/>
    </source>
</evidence>
<reference evidence="5" key="1">
    <citation type="journal article" date="2023" name="IScience">
        <title>Live-bearing cockroach genome reveals convergent evolutionary mechanisms linked to viviparity in insects and beyond.</title>
        <authorList>
            <person name="Fouks B."/>
            <person name="Harrison M.C."/>
            <person name="Mikhailova A.A."/>
            <person name="Marchal E."/>
            <person name="English S."/>
            <person name="Carruthers M."/>
            <person name="Jennings E.C."/>
            <person name="Chiamaka E.L."/>
            <person name="Frigard R.A."/>
            <person name="Pippel M."/>
            <person name="Attardo G.M."/>
            <person name="Benoit J.B."/>
            <person name="Bornberg-Bauer E."/>
            <person name="Tobe S.S."/>
        </authorList>
    </citation>
    <scope>NUCLEOTIDE SEQUENCE</scope>
    <source>
        <strain evidence="5">Stay&amp;Tobe</strain>
    </source>
</reference>
<gene>
    <name evidence="5" type="ORF">L9F63_006465</name>
</gene>
<dbReference type="Proteomes" id="UP001233999">
    <property type="component" value="Unassembled WGS sequence"/>
</dbReference>
<evidence type="ECO:0000259" key="3">
    <source>
        <dbReference type="Pfam" id="PF16040"/>
    </source>
</evidence>
<evidence type="ECO:0008006" key="7">
    <source>
        <dbReference type="Google" id="ProtNLM"/>
    </source>
</evidence>
<feature type="region of interest" description="Disordered" evidence="1">
    <location>
        <begin position="288"/>
        <end position="335"/>
    </location>
</feature>
<dbReference type="InterPro" id="IPR032008">
    <property type="entry name" value="APD1-4_N"/>
</dbReference>
<feature type="compositionally biased region" description="Polar residues" evidence="1">
    <location>
        <begin position="368"/>
        <end position="384"/>
    </location>
</feature>
<dbReference type="InterPro" id="IPR032010">
    <property type="entry name" value="APD1-4_M"/>
</dbReference>
<proteinExistence type="predicted"/>
<dbReference type="Pfam" id="PF16040">
    <property type="entry name" value="APD1-4_N"/>
    <property type="match status" value="1"/>
</dbReference>
<evidence type="ECO:0000313" key="6">
    <source>
        <dbReference type="Proteomes" id="UP001233999"/>
    </source>
</evidence>
<name>A0AAD7ZAI7_DIPPU</name>
<reference evidence="5" key="2">
    <citation type="submission" date="2023-05" db="EMBL/GenBank/DDBJ databases">
        <authorList>
            <person name="Fouks B."/>
        </authorList>
    </citation>
    <scope>NUCLEOTIDE SEQUENCE</scope>
    <source>
        <strain evidence="5">Stay&amp;Tobe</strain>
        <tissue evidence="5">Testes</tissue>
    </source>
</reference>
<keyword evidence="2" id="KW-0472">Membrane</keyword>
<feature type="compositionally biased region" description="Polar residues" evidence="1">
    <location>
        <begin position="320"/>
        <end position="330"/>
    </location>
</feature>
<accession>A0AAD7ZAI7</accession>
<dbReference type="PANTHER" id="PTHR39077">
    <property type="entry name" value="DUF4793 DOMAIN-CONTAINING PROTEIN"/>
    <property type="match status" value="1"/>
</dbReference>
<sequence>MATQTKVPDNNVAYYHTYEYKALQELKRHGKMHGARRVIMFCLLTAVLPTILLVIPLYLRHSVYADVTYEVAESDVLEIDDGISTVFCQEHSLRMNSSFHAFQMKGTPELSPNRKHIRLKKSMILPDDTLEYWGFYLLKGSSISLFTYHKFEGSRVMVVKGERNLRTCGLLEHKKEGPVQSQMAPGKVRVTFETNAQEIKPIKVLQSSTTEKPIDEQFEGENLSNENFDFNNLTVLEQFAEEYVKKHYKTDLSAENDTSVLINNTKLENQSIRHLRHAKSRLHEFETRVADFKKGQNDNKQQIKRRKKNLKRRNKKNGSMGASTNVNNSRVTDDVENDVLNGKHIRSRRNVHIGRTHRLDGGVEHGGNANNVTNTDNDPESSFSSFENSLRTCYQGQILMNEEFPPSSNCTDIHALEIHGTMEAVHDNDIHAIFNIHKSTYQYAEHSRSCNNETECTFPITFWSDEIVIVEIPTRDGIERDGIERASDDITLLISSCHPRMTVYIIFPVAVLFLILGCAF</sequence>
<protein>
    <recommendedName>
        <fullName evidence="7">E3 ubiquitin-protein ligase APD1-4 middle domain-containing protein</fullName>
    </recommendedName>
</protein>
<dbReference type="PANTHER" id="PTHR39077:SF2">
    <property type="entry name" value="E3 UBIQUITIN-PROTEIN LIGASE APD1-4 MIDDLE DOMAIN-CONTAINING PROTEIN"/>
    <property type="match status" value="1"/>
</dbReference>
<feature type="transmembrane region" description="Helical" evidence="2">
    <location>
        <begin position="38"/>
        <end position="59"/>
    </location>
</feature>
<evidence type="ECO:0000313" key="5">
    <source>
        <dbReference type="EMBL" id="KAJ9576939.1"/>
    </source>
</evidence>
<dbReference type="AlphaFoldDB" id="A0AAD7ZAI7"/>
<keyword evidence="2" id="KW-1133">Transmembrane helix</keyword>
<feature type="transmembrane region" description="Helical" evidence="2">
    <location>
        <begin position="501"/>
        <end position="519"/>
    </location>
</feature>
<organism evidence="5 6">
    <name type="scientific">Diploptera punctata</name>
    <name type="common">Pacific beetle cockroach</name>
    <dbReference type="NCBI Taxonomy" id="6984"/>
    <lineage>
        <taxon>Eukaryota</taxon>
        <taxon>Metazoa</taxon>
        <taxon>Ecdysozoa</taxon>
        <taxon>Arthropoda</taxon>
        <taxon>Hexapoda</taxon>
        <taxon>Insecta</taxon>
        <taxon>Pterygota</taxon>
        <taxon>Neoptera</taxon>
        <taxon>Polyneoptera</taxon>
        <taxon>Dictyoptera</taxon>
        <taxon>Blattodea</taxon>
        <taxon>Blaberoidea</taxon>
        <taxon>Blaberidae</taxon>
        <taxon>Diplopterinae</taxon>
        <taxon>Diploptera</taxon>
    </lineage>
</organism>
<dbReference type="Pfam" id="PF16041">
    <property type="entry name" value="APD1-4_M"/>
    <property type="match status" value="1"/>
</dbReference>
<feature type="region of interest" description="Disordered" evidence="1">
    <location>
        <begin position="350"/>
        <end position="384"/>
    </location>
</feature>
<keyword evidence="2" id="KW-0812">Transmembrane</keyword>
<feature type="domain" description="E3 ubiquitin-protein ligase APD1-4 N-terminal" evidence="3">
    <location>
        <begin position="96"/>
        <end position="165"/>
    </location>
</feature>
<feature type="domain" description="E3 ubiquitin-protein ligase APD1-4 middle" evidence="4">
    <location>
        <begin position="426"/>
        <end position="518"/>
    </location>
</feature>
<dbReference type="EMBL" id="JASPKZ010009384">
    <property type="protein sequence ID" value="KAJ9576939.1"/>
    <property type="molecule type" value="Genomic_DNA"/>
</dbReference>
<comment type="caution">
    <text evidence="5">The sequence shown here is derived from an EMBL/GenBank/DDBJ whole genome shotgun (WGS) entry which is preliminary data.</text>
</comment>
<feature type="compositionally biased region" description="Basic residues" evidence="1">
    <location>
        <begin position="302"/>
        <end position="316"/>
    </location>
</feature>
<feature type="compositionally biased region" description="Basic and acidic residues" evidence="1">
    <location>
        <begin position="288"/>
        <end position="297"/>
    </location>
</feature>
<evidence type="ECO:0000256" key="1">
    <source>
        <dbReference type="SAM" id="MobiDB-lite"/>
    </source>
</evidence>
<evidence type="ECO:0000256" key="2">
    <source>
        <dbReference type="SAM" id="Phobius"/>
    </source>
</evidence>
<feature type="non-terminal residue" evidence="5">
    <location>
        <position position="1"/>
    </location>
</feature>
<keyword evidence="6" id="KW-1185">Reference proteome</keyword>